<sequence>KVDLGDLTKKDDVIALLESGELRAQLAQAEAGLEVMRAKWAQMEVGARSEEIAQAEDLVAKARANLKDAENNYKRMKVLLDRGIIARSRFESAELAHSVAKADLNSVKKRLDILIKGATKEDRQALQAQVSQANAALDLAGIRLSYTRITSPINGIISQRFFDPGDLAVHTTPLVTIVQMDTVKVIIYFPENQIRYMVPGIQAQVTVASYPDKVFYGRIDKVSPTLNPETRMFSAEI</sequence>
<dbReference type="InterPro" id="IPR058792">
    <property type="entry name" value="Beta-barrel_RND_2"/>
</dbReference>
<keyword evidence="2 3" id="KW-0175">Coiled coil</keyword>
<protein>
    <submittedName>
        <fullName evidence="6">Uncharacterized protein</fullName>
    </submittedName>
</protein>
<dbReference type="AlphaFoldDB" id="X0YZI1"/>
<feature type="non-terminal residue" evidence="6">
    <location>
        <position position="237"/>
    </location>
</feature>
<evidence type="ECO:0000256" key="1">
    <source>
        <dbReference type="ARBA" id="ARBA00004196"/>
    </source>
</evidence>
<dbReference type="Gene3D" id="2.40.30.170">
    <property type="match status" value="1"/>
</dbReference>
<feature type="coiled-coil region" evidence="3">
    <location>
        <begin position="52"/>
        <end position="79"/>
    </location>
</feature>
<evidence type="ECO:0000256" key="2">
    <source>
        <dbReference type="ARBA" id="ARBA00023054"/>
    </source>
</evidence>
<proteinExistence type="predicted"/>
<feature type="non-terminal residue" evidence="6">
    <location>
        <position position="1"/>
    </location>
</feature>
<dbReference type="Gene3D" id="2.40.50.100">
    <property type="match status" value="1"/>
</dbReference>
<dbReference type="SUPFAM" id="SSF111369">
    <property type="entry name" value="HlyD-like secretion proteins"/>
    <property type="match status" value="2"/>
</dbReference>
<feature type="domain" description="YbhG-like alpha-helical hairpin" evidence="4">
    <location>
        <begin position="21"/>
        <end position="143"/>
    </location>
</feature>
<organism evidence="6">
    <name type="scientific">marine sediment metagenome</name>
    <dbReference type="NCBI Taxonomy" id="412755"/>
    <lineage>
        <taxon>unclassified sequences</taxon>
        <taxon>metagenomes</taxon>
        <taxon>ecological metagenomes</taxon>
    </lineage>
</organism>
<evidence type="ECO:0000259" key="4">
    <source>
        <dbReference type="Pfam" id="PF25881"/>
    </source>
</evidence>
<feature type="domain" description="CusB-like beta-barrel" evidence="5">
    <location>
        <begin position="185"/>
        <end position="235"/>
    </location>
</feature>
<dbReference type="PANTHER" id="PTHR32347">
    <property type="entry name" value="EFFLUX SYSTEM COMPONENT YKNX-RELATED"/>
    <property type="match status" value="1"/>
</dbReference>
<evidence type="ECO:0000259" key="5">
    <source>
        <dbReference type="Pfam" id="PF25954"/>
    </source>
</evidence>
<gene>
    <name evidence="6" type="ORF">S01H1_75838</name>
</gene>
<dbReference type="Pfam" id="PF25954">
    <property type="entry name" value="Beta-barrel_RND_2"/>
    <property type="match status" value="1"/>
</dbReference>
<dbReference type="Gene3D" id="1.10.287.470">
    <property type="entry name" value="Helix hairpin bin"/>
    <property type="match status" value="2"/>
</dbReference>
<dbReference type="Pfam" id="PF25881">
    <property type="entry name" value="HH_YBHG"/>
    <property type="match status" value="1"/>
</dbReference>
<dbReference type="InterPro" id="IPR059052">
    <property type="entry name" value="HH_YbhG-like"/>
</dbReference>
<reference evidence="6" key="1">
    <citation type="journal article" date="2014" name="Front. Microbiol.">
        <title>High frequency of phylogenetically diverse reductive dehalogenase-homologous genes in deep subseafloor sedimentary metagenomes.</title>
        <authorList>
            <person name="Kawai M."/>
            <person name="Futagami T."/>
            <person name="Toyoda A."/>
            <person name="Takaki Y."/>
            <person name="Nishi S."/>
            <person name="Hori S."/>
            <person name="Arai W."/>
            <person name="Tsubouchi T."/>
            <person name="Morono Y."/>
            <person name="Uchiyama I."/>
            <person name="Ito T."/>
            <person name="Fujiyama A."/>
            <person name="Inagaki F."/>
            <person name="Takami H."/>
        </authorList>
    </citation>
    <scope>NUCLEOTIDE SEQUENCE</scope>
    <source>
        <strain evidence="6">Expedition CK06-06</strain>
    </source>
</reference>
<comment type="caution">
    <text evidence="6">The sequence shown here is derived from an EMBL/GenBank/DDBJ whole genome shotgun (WGS) entry which is preliminary data.</text>
</comment>
<dbReference type="EMBL" id="BARS01050846">
    <property type="protein sequence ID" value="GAG51872.1"/>
    <property type="molecule type" value="Genomic_DNA"/>
</dbReference>
<accession>X0YZI1</accession>
<comment type="subcellular location">
    <subcellularLocation>
        <location evidence="1">Cell envelope</location>
    </subcellularLocation>
</comment>
<evidence type="ECO:0000313" key="6">
    <source>
        <dbReference type="EMBL" id="GAG51872.1"/>
    </source>
</evidence>
<dbReference type="GO" id="GO:0030313">
    <property type="term" value="C:cell envelope"/>
    <property type="evidence" value="ECO:0007669"/>
    <property type="project" value="UniProtKB-SubCell"/>
</dbReference>
<dbReference type="InterPro" id="IPR050465">
    <property type="entry name" value="UPF0194_transport"/>
</dbReference>
<name>X0YZI1_9ZZZZ</name>
<evidence type="ECO:0000256" key="3">
    <source>
        <dbReference type="SAM" id="Coils"/>
    </source>
</evidence>